<feature type="domain" description="Peptidase M48" evidence="16">
    <location>
        <begin position="236"/>
        <end position="436"/>
    </location>
</feature>
<evidence type="ECO:0000256" key="8">
    <source>
        <dbReference type="ARBA" id="ARBA00022989"/>
    </source>
</evidence>
<dbReference type="EMBL" id="KV454432">
    <property type="protein sequence ID" value="ODQ79344.1"/>
    <property type="molecule type" value="Genomic_DNA"/>
</dbReference>
<feature type="transmembrane region" description="Helical" evidence="15">
    <location>
        <begin position="124"/>
        <end position="153"/>
    </location>
</feature>
<gene>
    <name evidence="18" type="ORF">BABINDRAFT_8293</name>
</gene>
<keyword evidence="10 15" id="KW-0472">Membrane</keyword>
<feature type="transmembrane region" description="Helical" evidence="15">
    <location>
        <begin position="200"/>
        <end position="219"/>
    </location>
</feature>
<dbReference type="GeneID" id="30150628"/>
<evidence type="ECO:0000256" key="6">
    <source>
        <dbReference type="ARBA" id="ARBA00022824"/>
    </source>
</evidence>
<dbReference type="FunFam" id="3.30.2010.10:FF:000002">
    <property type="entry name" value="CAAX prenyl protease"/>
    <property type="match status" value="1"/>
</dbReference>
<evidence type="ECO:0000256" key="10">
    <source>
        <dbReference type="ARBA" id="ARBA00023136"/>
    </source>
</evidence>
<evidence type="ECO:0000256" key="4">
    <source>
        <dbReference type="ARBA" id="ARBA00022723"/>
    </source>
</evidence>
<keyword evidence="6 15" id="KW-0256">Endoplasmic reticulum</keyword>
<feature type="binding site" evidence="14">
    <location>
        <position position="381"/>
    </location>
    <ligand>
        <name>Zn(2+)</name>
        <dbReference type="ChEBI" id="CHEBI:29105"/>
        <note>catalytic</note>
    </ligand>
</feature>
<evidence type="ECO:0000256" key="2">
    <source>
        <dbReference type="ARBA" id="ARBA00022670"/>
    </source>
</evidence>
<name>A0A1E3QPG1_9ASCO</name>
<feature type="active site" evidence="13">
    <location>
        <position position="303"/>
    </location>
</feature>
<dbReference type="GO" id="GO:0004222">
    <property type="term" value="F:metalloendopeptidase activity"/>
    <property type="evidence" value="ECO:0007669"/>
    <property type="project" value="UniProtKB-UniRule"/>
</dbReference>
<comment type="cofactor">
    <cofactor evidence="14 15">
        <name>Zn(2+)</name>
        <dbReference type="ChEBI" id="CHEBI:29105"/>
    </cofactor>
    <text evidence="14 15">Binds 1 zinc ion per subunit.</text>
</comment>
<evidence type="ECO:0000256" key="5">
    <source>
        <dbReference type="ARBA" id="ARBA00022801"/>
    </source>
</evidence>
<dbReference type="GO" id="GO:0005789">
    <property type="term" value="C:endoplasmic reticulum membrane"/>
    <property type="evidence" value="ECO:0007669"/>
    <property type="project" value="UniProtKB-SubCell"/>
</dbReference>
<evidence type="ECO:0000256" key="12">
    <source>
        <dbReference type="ARBA" id="ARBA00060927"/>
    </source>
</evidence>
<evidence type="ECO:0000256" key="14">
    <source>
        <dbReference type="PIRSR" id="PIRSR627057-2"/>
    </source>
</evidence>
<comment type="similarity">
    <text evidence="12 15">Belongs to the peptidase M48A family.</text>
</comment>
<keyword evidence="7 14" id="KW-0862">Zinc</keyword>
<evidence type="ECO:0000256" key="7">
    <source>
        <dbReference type="ARBA" id="ARBA00022833"/>
    </source>
</evidence>
<dbReference type="CDD" id="cd07343">
    <property type="entry name" value="M48A_Zmpste24p_like"/>
    <property type="match status" value="1"/>
</dbReference>
<evidence type="ECO:0000256" key="11">
    <source>
        <dbReference type="ARBA" id="ARBA00044456"/>
    </source>
</evidence>
<evidence type="ECO:0000313" key="19">
    <source>
        <dbReference type="Proteomes" id="UP000094336"/>
    </source>
</evidence>
<evidence type="ECO:0000256" key="15">
    <source>
        <dbReference type="RuleBase" id="RU366005"/>
    </source>
</evidence>
<dbReference type="STRING" id="984486.A0A1E3QPG1"/>
<evidence type="ECO:0000313" key="18">
    <source>
        <dbReference type="EMBL" id="ODQ79344.1"/>
    </source>
</evidence>
<dbReference type="OrthoDB" id="360839at2759"/>
<proteinExistence type="inferred from homology"/>
<reference evidence="19" key="1">
    <citation type="submission" date="2016-05" db="EMBL/GenBank/DDBJ databases">
        <title>Comparative genomics of biotechnologically important yeasts.</title>
        <authorList>
            <consortium name="DOE Joint Genome Institute"/>
            <person name="Riley R."/>
            <person name="Haridas S."/>
            <person name="Wolfe K.H."/>
            <person name="Lopes M.R."/>
            <person name="Hittinger C.T."/>
            <person name="Goker M."/>
            <person name="Salamov A."/>
            <person name="Wisecaver J."/>
            <person name="Long T.M."/>
            <person name="Aerts A.L."/>
            <person name="Barry K."/>
            <person name="Choi C."/>
            <person name="Clum A."/>
            <person name="Coughlan A.Y."/>
            <person name="Deshpande S."/>
            <person name="Douglass A.P."/>
            <person name="Hanson S.J."/>
            <person name="Klenk H.-P."/>
            <person name="Labutti K."/>
            <person name="Lapidus A."/>
            <person name="Lindquist E."/>
            <person name="Lipzen A."/>
            <person name="Meier-Kolthoff J.P."/>
            <person name="Ohm R.A."/>
            <person name="Otillar R.P."/>
            <person name="Pangilinan J."/>
            <person name="Peng Y."/>
            <person name="Rokas A."/>
            <person name="Rosa C.A."/>
            <person name="Scheuner C."/>
            <person name="Sibirny A.A."/>
            <person name="Slot J.C."/>
            <person name="Stielow J.B."/>
            <person name="Sun H."/>
            <person name="Kurtzman C.P."/>
            <person name="Blackwell M."/>
            <person name="Grigoriev I.V."/>
            <person name="Jeffries T.W."/>
        </authorList>
    </citation>
    <scope>NUCLEOTIDE SEQUENCE [LARGE SCALE GENOMIC DNA]</scope>
    <source>
        <strain evidence="19">NRRL Y-12698</strain>
    </source>
</reference>
<feature type="transmembrane region" description="Helical" evidence="15">
    <location>
        <begin position="83"/>
        <end position="104"/>
    </location>
</feature>
<keyword evidence="19" id="KW-1185">Reference proteome</keyword>
<feature type="transmembrane region" description="Helical" evidence="15">
    <location>
        <begin position="174"/>
        <end position="194"/>
    </location>
</feature>
<organism evidence="18 19">
    <name type="scientific">Babjeviella inositovora NRRL Y-12698</name>
    <dbReference type="NCBI Taxonomy" id="984486"/>
    <lineage>
        <taxon>Eukaryota</taxon>
        <taxon>Fungi</taxon>
        <taxon>Dikarya</taxon>
        <taxon>Ascomycota</taxon>
        <taxon>Saccharomycotina</taxon>
        <taxon>Pichiomycetes</taxon>
        <taxon>Serinales incertae sedis</taxon>
        <taxon>Babjeviella</taxon>
    </lineage>
</organism>
<evidence type="ECO:0000256" key="13">
    <source>
        <dbReference type="PIRSR" id="PIRSR627057-1"/>
    </source>
</evidence>
<dbReference type="Pfam" id="PF01435">
    <property type="entry name" value="Peptidase_M48"/>
    <property type="match status" value="1"/>
</dbReference>
<evidence type="ECO:0000259" key="16">
    <source>
        <dbReference type="Pfam" id="PF01435"/>
    </source>
</evidence>
<accession>A0A1E3QPG1</accession>
<feature type="domain" description="CAAX prenyl protease 1 N-terminal" evidence="17">
    <location>
        <begin position="45"/>
        <end position="229"/>
    </location>
</feature>
<protein>
    <recommendedName>
        <fullName evidence="15">CAAX prenyl protease</fullName>
        <ecNumber evidence="15">3.4.24.84</ecNumber>
    </recommendedName>
</protein>
<dbReference type="GO" id="GO:0046872">
    <property type="term" value="F:metal ion binding"/>
    <property type="evidence" value="ECO:0007669"/>
    <property type="project" value="UniProtKB-UniRule"/>
</dbReference>
<dbReference type="InterPro" id="IPR027057">
    <property type="entry name" value="CAXX_Prtase_1"/>
</dbReference>
<dbReference type="Gene3D" id="3.30.2010.10">
    <property type="entry name" value="Metalloproteases ('zincins'), catalytic domain"/>
    <property type="match status" value="1"/>
</dbReference>
<comment type="catalytic activity">
    <reaction evidence="11 15">
        <text>Hydrolyzes the peptide bond -P2-(S-farnesyl or geranylgeranyl)C-P1'-P2'-P3'-COOH where P1' and P2' are amino acids with aliphatic side chains and P3' is any C-terminal residue.</text>
        <dbReference type="EC" id="3.4.24.84"/>
    </reaction>
</comment>
<comment type="function">
    <text evidence="15">Proteolytically removes the C-terminal three residues of farnesylated proteins.</text>
</comment>
<evidence type="ECO:0000256" key="3">
    <source>
        <dbReference type="ARBA" id="ARBA00022692"/>
    </source>
</evidence>
<feature type="active site" description="Proton donor" evidence="13">
    <location>
        <position position="385"/>
    </location>
</feature>
<evidence type="ECO:0000259" key="17">
    <source>
        <dbReference type="Pfam" id="PF16491"/>
    </source>
</evidence>
<keyword evidence="2 15" id="KW-0645">Protease</keyword>
<evidence type="ECO:0000256" key="1">
    <source>
        <dbReference type="ARBA" id="ARBA00004477"/>
    </source>
</evidence>
<dbReference type="RefSeq" id="XP_018984672.1">
    <property type="nucleotide sequence ID" value="XM_019132775.1"/>
</dbReference>
<keyword evidence="9 15" id="KW-0482">Metalloprotease</keyword>
<feature type="transmembrane region" description="Helical" evidence="15">
    <location>
        <begin position="315"/>
        <end position="334"/>
    </location>
</feature>
<dbReference type="InterPro" id="IPR001915">
    <property type="entry name" value="Peptidase_M48"/>
</dbReference>
<evidence type="ECO:0000256" key="9">
    <source>
        <dbReference type="ARBA" id="ARBA00023049"/>
    </source>
</evidence>
<feature type="binding site" evidence="14">
    <location>
        <position position="302"/>
    </location>
    <ligand>
        <name>Zn(2+)</name>
        <dbReference type="ChEBI" id="CHEBI:29105"/>
        <note>catalytic</note>
    </ligand>
</feature>
<dbReference type="PANTHER" id="PTHR10120">
    <property type="entry name" value="CAAX PRENYL PROTEASE 1"/>
    <property type="match status" value="1"/>
</dbReference>
<comment type="subcellular location">
    <subcellularLocation>
        <location evidence="1 15">Endoplasmic reticulum membrane</location>
        <topology evidence="1 15">Multi-pass membrane protein</topology>
    </subcellularLocation>
</comment>
<keyword evidence="5 15" id="KW-0378">Hydrolase</keyword>
<dbReference type="Pfam" id="PF16491">
    <property type="entry name" value="Peptidase_M48_N"/>
    <property type="match status" value="1"/>
</dbReference>
<dbReference type="GO" id="GO:0071586">
    <property type="term" value="P:CAAX-box protein processing"/>
    <property type="evidence" value="ECO:0007669"/>
    <property type="project" value="UniProtKB-UniRule"/>
</dbReference>
<keyword evidence="4 14" id="KW-0479">Metal-binding</keyword>
<keyword evidence="3 15" id="KW-0812">Transmembrane</keyword>
<feature type="binding site" evidence="14">
    <location>
        <position position="306"/>
    </location>
    <ligand>
        <name>Zn(2+)</name>
        <dbReference type="ChEBI" id="CHEBI:29105"/>
        <note>catalytic</note>
    </ligand>
</feature>
<dbReference type="EC" id="3.4.24.84" evidence="15"/>
<dbReference type="AlphaFoldDB" id="A0A1E3QPG1"/>
<dbReference type="Proteomes" id="UP000094336">
    <property type="component" value="Unassembled WGS sequence"/>
</dbReference>
<keyword evidence="8 15" id="KW-1133">Transmembrane helix</keyword>
<dbReference type="InterPro" id="IPR032456">
    <property type="entry name" value="Peptidase_M48_N"/>
</dbReference>
<sequence>MILTNLQALATLLDDPDYNWKTIIIGFATAQFAFENYLTVRQLGVLTKDQPPQTLRADISQETFEKSQAYSRAKAKFSIFNSVYSYIQNYLFITYNAMPVMWFFSGELLRALSPVLPASFSGEISQSVVFFTVFSIFGSVVSLPLSYFQNFVLEEKYGFNKLTVGLWLSDAVKGLALSFVLGSPLLAGFLKIIQYFGDRFIFYVWVFIFVVQVVMIAIYPTVIQPMFNKLTPLAPGALKDSIEKLALKNKFPLSKLYVIDGSKRSSHSNAYFYGMPWSKQIVIFDTLIETSTVSETTAVLAHEIGHWALSHTTQMLVIAQLHLLFMLTLFSIFIHNQSLYVSFGFLSQTPILIGFLLFNDILQPLDCVISFLMNVLSRKNEYEADAYAVKLDYATDLARALIKLQIENLSSMEADWLYSAYHYSHPLLSERLKAIGYVAKEKVKKEE</sequence>